<feature type="compositionally biased region" description="Acidic residues" evidence="11">
    <location>
        <begin position="474"/>
        <end position="508"/>
    </location>
</feature>
<dbReference type="SUPFAM" id="SSF90257">
    <property type="entry name" value="Myosin rod fragments"/>
    <property type="match status" value="1"/>
</dbReference>
<evidence type="ECO:0000256" key="3">
    <source>
        <dbReference type="ARBA" id="ARBA00022490"/>
    </source>
</evidence>
<feature type="compositionally biased region" description="Basic and acidic residues" evidence="11">
    <location>
        <begin position="509"/>
        <end position="528"/>
    </location>
</feature>
<evidence type="ECO:0000256" key="10">
    <source>
        <dbReference type="SAM" id="Coils"/>
    </source>
</evidence>
<dbReference type="AlphaFoldDB" id="A0ABD1IXK2"/>
<dbReference type="Gene3D" id="1.20.5.170">
    <property type="match status" value="1"/>
</dbReference>
<dbReference type="SMART" id="SM01391">
    <property type="entry name" value="Filament"/>
    <property type="match status" value="1"/>
</dbReference>
<feature type="compositionally biased region" description="Low complexity" evidence="11">
    <location>
        <begin position="529"/>
        <end position="544"/>
    </location>
</feature>
<keyword evidence="14" id="KW-1185">Reference proteome</keyword>
<dbReference type="InterPro" id="IPR039008">
    <property type="entry name" value="IF_rod_dom"/>
</dbReference>
<dbReference type="EMBL" id="JBHFQA010000022">
    <property type="protein sequence ID" value="KAL2079682.1"/>
    <property type="molecule type" value="Genomic_DNA"/>
</dbReference>
<keyword evidence="6 10" id="KW-0175">Coiled coil</keyword>
<evidence type="ECO:0000256" key="5">
    <source>
        <dbReference type="ARBA" id="ARBA00022754"/>
    </source>
</evidence>
<dbReference type="GO" id="GO:0005882">
    <property type="term" value="C:intermediate filament"/>
    <property type="evidence" value="ECO:0007669"/>
    <property type="project" value="UniProtKB-KW"/>
</dbReference>
<keyword evidence="4" id="KW-0597">Phosphoprotein</keyword>
<feature type="compositionally biased region" description="Basic and acidic residues" evidence="11">
    <location>
        <begin position="653"/>
        <end position="731"/>
    </location>
</feature>
<evidence type="ECO:0000256" key="2">
    <source>
        <dbReference type="ARBA" id="ARBA00004489"/>
    </source>
</evidence>
<accession>A0ABD1IXK2</accession>
<keyword evidence="5 9" id="KW-0403">Intermediate filament</keyword>
<dbReference type="GO" id="GO:0030424">
    <property type="term" value="C:axon"/>
    <property type="evidence" value="ECO:0007669"/>
    <property type="project" value="UniProtKB-SubCell"/>
</dbReference>
<evidence type="ECO:0000256" key="6">
    <source>
        <dbReference type="ARBA" id="ARBA00023054"/>
    </source>
</evidence>
<feature type="region of interest" description="Disordered" evidence="11">
    <location>
        <begin position="401"/>
        <end position="765"/>
    </location>
</feature>
<dbReference type="PROSITE" id="PS00226">
    <property type="entry name" value="IF_ROD_1"/>
    <property type="match status" value="1"/>
</dbReference>
<comment type="similarity">
    <text evidence="9">Belongs to the intermediate filament family.</text>
</comment>
<protein>
    <recommendedName>
        <fullName evidence="12">IF rod domain-containing protein</fullName>
    </recommendedName>
</protein>
<feature type="compositionally biased region" description="Basic and acidic residues" evidence="11">
    <location>
        <begin position="545"/>
        <end position="554"/>
    </location>
</feature>
<dbReference type="Pfam" id="PF00038">
    <property type="entry name" value="Filament"/>
    <property type="match status" value="1"/>
</dbReference>
<name>A0ABD1IXK2_9TELE</name>
<dbReference type="Proteomes" id="UP001591681">
    <property type="component" value="Unassembled WGS sequence"/>
</dbReference>
<dbReference type="PRINTS" id="PR01248">
    <property type="entry name" value="TYPE1KERATIN"/>
</dbReference>
<feature type="compositionally biased region" description="Basic and acidic residues" evidence="11">
    <location>
        <begin position="628"/>
        <end position="645"/>
    </location>
</feature>
<reference evidence="13 14" key="1">
    <citation type="submission" date="2024-09" db="EMBL/GenBank/DDBJ databases">
        <title>A chromosome-level genome assembly of Gray's grenadier anchovy, Coilia grayii.</title>
        <authorList>
            <person name="Fu Z."/>
        </authorList>
    </citation>
    <scope>NUCLEOTIDE SEQUENCE [LARGE SCALE GENOMIC DNA]</scope>
    <source>
        <strain evidence="13">G4</strain>
        <tissue evidence="13">Muscle</tissue>
    </source>
</reference>
<feature type="compositionally biased region" description="Acidic residues" evidence="11">
    <location>
        <begin position="417"/>
        <end position="429"/>
    </location>
</feature>
<evidence type="ECO:0000256" key="7">
    <source>
        <dbReference type="ARBA" id="ARBA00023212"/>
    </source>
</evidence>
<evidence type="ECO:0000313" key="13">
    <source>
        <dbReference type="EMBL" id="KAL2079682.1"/>
    </source>
</evidence>
<evidence type="ECO:0000256" key="4">
    <source>
        <dbReference type="ARBA" id="ARBA00022553"/>
    </source>
</evidence>
<evidence type="ECO:0000256" key="11">
    <source>
        <dbReference type="SAM" id="MobiDB-lite"/>
    </source>
</evidence>
<dbReference type="FunFam" id="1.20.5.1160:FF:000001">
    <property type="entry name" value="Keratin type II"/>
    <property type="match status" value="1"/>
</dbReference>
<organism evidence="13 14">
    <name type="scientific">Coilia grayii</name>
    <name type="common">Gray's grenadier anchovy</name>
    <dbReference type="NCBI Taxonomy" id="363190"/>
    <lineage>
        <taxon>Eukaryota</taxon>
        <taxon>Metazoa</taxon>
        <taxon>Chordata</taxon>
        <taxon>Craniata</taxon>
        <taxon>Vertebrata</taxon>
        <taxon>Euteleostomi</taxon>
        <taxon>Actinopterygii</taxon>
        <taxon>Neopterygii</taxon>
        <taxon>Teleostei</taxon>
        <taxon>Clupei</taxon>
        <taxon>Clupeiformes</taxon>
        <taxon>Clupeoidei</taxon>
        <taxon>Engraulidae</taxon>
        <taxon>Coilinae</taxon>
        <taxon>Coilia</taxon>
    </lineage>
</organism>
<dbReference type="FunFam" id="1.20.5.170:FF:000002">
    <property type="entry name" value="Type I keratin KA11"/>
    <property type="match status" value="1"/>
</dbReference>
<dbReference type="Gene3D" id="1.20.5.1160">
    <property type="entry name" value="Vasodilator-stimulated phosphoprotein"/>
    <property type="match status" value="1"/>
</dbReference>
<keyword evidence="3" id="KW-0963">Cytoplasm</keyword>
<comment type="caution">
    <text evidence="13">The sequence shown here is derived from an EMBL/GenBank/DDBJ whole genome shotgun (WGS) entry which is preliminary data.</text>
</comment>
<dbReference type="Gene3D" id="1.20.5.500">
    <property type="entry name" value="Single helix bin"/>
    <property type="match status" value="1"/>
</dbReference>
<dbReference type="PANTHER" id="PTHR23214:SF1">
    <property type="entry name" value="NEUROFILAMENT HEAVY POLYPEPTIDE"/>
    <property type="match status" value="1"/>
</dbReference>
<gene>
    <name evidence="13" type="ORF">ACEWY4_025426</name>
</gene>
<feature type="compositionally biased region" description="Pro residues" evidence="11">
    <location>
        <begin position="572"/>
        <end position="584"/>
    </location>
</feature>
<sequence>MSYIMDNLYGPGYYRKGQITMRTRTTPVSSGFQSATLSRGSVSSGYRRTGGFSVDSLESFNGEPRSRNEKEVLQALNDRFAVYIEKVRHLELQNKHLEAEAAALRQSQVGRSAIGEHYDRELGELRETIAQLTQEKAQFFLEQQHIEEDLQHLSARLEDEMRGREEVEAAIRAVTKYIDESGLARLELDKKLESLQDECAFLKKNHEDDVTDLLGQIQGAQLTVESRDQLKADLTNALREIRAELDAHASMNSAQAEEWFRVRMEKLSDAAQYNDDAIRAAHDEMSEYRRQLQSRIVELETLKGTRDSLERQRCETENRHQGDMSSLQETIHQLDSELRGTKLEMASQLREYQDLLNVKMALDIEIAAYRKLLEGEETRFVSGLSPYSYLNGRLTAFTKEEEAIEEENEEADKATEGEGEEVEGGEEGVEEGKEGEKEGEEEGEKEGEEEEEGEKGEEEAAEDAEAETKSEEEKGGEEEKEEEEGGEGEKGEEEEGGEEAAAEDEGEEDKGKEESKSPVDEKPEKKDSTSPAPKSPAKTPASKSPESKSPESKSPKAKSPVSKSPEAKSPEPKSPPPKSPPKSPAPEKTKAPASKPADTKSPAKKSPEPKAPAEEKPKAKSPPAAEKSAPKSKDKEEQTAESKDQTEEEVKEEAEKDAPSKGDDKKDTSKSSKEPSPAKKDEEKPAAPKTEEKPKAETKPAAKPAPEKKSAEKTDSKEKKADQPPAKEAKETPAATKDASKTEKAEKSSGTETKQAKATEEKSKK</sequence>
<evidence type="ECO:0000256" key="9">
    <source>
        <dbReference type="RuleBase" id="RU000685"/>
    </source>
</evidence>
<dbReference type="PROSITE" id="PS51842">
    <property type="entry name" value="IF_ROD_2"/>
    <property type="match status" value="1"/>
</dbReference>
<proteinExistence type="inferred from homology"/>
<feature type="domain" description="IF rod" evidence="12">
    <location>
        <begin position="69"/>
        <end position="380"/>
    </location>
</feature>
<evidence type="ECO:0000256" key="8">
    <source>
        <dbReference type="ARBA" id="ARBA00023273"/>
    </source>
</evidence>
<dbReference type="SUPFAM" id="SSF64593">
    <property type="entry name" value="Intermediate filament protein, coiled coil region"/>
    <property type="match status" value="2"/>
</dbReference>
<feature type="compositionally biased region" description="Basic and acidic residues" evidence="11">
    <location>
        <begin position="738"/>
        <end position="765"/>
    </location>
</feature>
<feature type="coiled-coil region" evidence="10">
    <location>
        <begin position="73"/>
        <end position="142"/>
    </location>
</feature>
<keyword evidence="8" id="KW-0966">Cell projection</keyword>
<evidence type="ECO:0000313" key="14">
    <source>
        <dbReference type="Proteomes" id="UP001591681"/>
    </source>
</evidence>
<feature type="compositionally biased region" description="Acidic residues" evidence="11">
    <location>
        <begin position="437"/>
        <end position="465"/>
    </location>
</feature>
<keyword evidence="7" id="KW-0206">Cytoskeleton</keyword>
<evidence type="ECO:0000256" key="1">
    <source>
        <dbReference type="ARBA" id="ARBA00004245"/>
    </source>
</evidence>
<comment type="subcellular location">
    <subcellularLocation>
        <location evidence="2">Cell projection</location>
        <location evidence="2">Axon</location>
    </subcellularLocation>
    <subcellularLocation>
        <location evidence="1">Cytoplasm</location>
        <location evidence="1">Cytoskeleton</location>
    </subcellularLocation>
</comment>
<dbReference type="InterPro" id="IPR002957">
    <property type="entry name" value="Keratin_I"/>
</dbReference>
<feature type="compositionally biased region" description="Basic and acidic residues" evidence="11">
    <location>
        <begin position="605"/>
        <end position="618"/>
    </location>
</feature>
<dbReference type="InterPro" id="IPR018039">
    <property type="entry name" value="IF_conserved"/>
</dbReference>
<evidence type="ECO:0000259" key="12">
    <source>
        <dbReference type="PROSITE" id="PS51842"/>
    </source>
</evidence>
<feature type="coiled-coil region" evidence="10">
    <location>
        <begin position="185"/>
        <end position="247"/>
    </location>
</feature>
<dbReference type="PANTHER" id="PTHR23214">
    <property type="entry name" value="NEUROFILAMENT TRIPLET H PROTEIN"/>
    <property type="match status" value="1"/>
</dbReference>